<dbReference type="Gene3D" id="1.10.510.10">
    <property type="entry name" value="Transferase(Phosphotransferase) domain 1"/>
    <property type="match status" value="1"/>
</dbReference>
<dbReference type="PANTHER" id="PTHR45646">
    <property type="entry name" value="SERINE/THREONINE-PROTEIN KINASE DOA-RELATED"/>
    <property type="match status" value="1"/>
</dbReference>
<keyword evidence="5" id="KW-0067">ATP-binding</keyword>
<evidence type="ECO:0000256" key="5">
    <source>
        <dbReference type="ARBA" id="ARBA00022840"/>
    </source>
</evidence>
<reference evidence="7" key="1">
    <citation type="journal article" date="2023" name="IMA Fungus">
        <title>Comparative genomic study of the Penicillium genus elucidates a diverse pangenome and 15 lateral gene transfer events.</title>
        <authorList>
            <person name="Petersen C."/>
            <person name="Sorensen T."/>
            <person name="Nielsen M.R."/>
            <person name="Sondergaard T.E."/>
            <person name="Sorensen J.L."/>
            <person name="Fitzpatrick D.A."/>
            <person name="Frisvad J.C."/>
            <person name="Nielsen K.L."/>
        </authorList>
    </citation>
    <scope>NUCLEOTIDE SEQUENCE</scope>
    <source>
        <strain evidence="7">IBT 17514</strain>
    </source>
</reference>
<dbReference type="PROSITE" id="PS50011">
    <property type="entry name" value="PROTEIN_KINASE_DOM"/>
    <property type="match status" value="1"/>
</dbReference>
<dbReference type="PROSITE" id="PS00108">
    <property type="entry name" value="PROTEIN_KINASE_ST"/>
    <property type="match status" value="1"/>
</dbReference>
<reference evidence="7" key="2">
    <citation type="submission" date="2023-01" db="EMBL/GenBank/DDBJ databases">
        <authorList>
            <person name="Petersen C."/>
        </authorList>
    </citation>
    <scope>NUCLEOTIDE SEQUENCE</scope>
    <source>
        <strain evidence="7">IBT 17514</strain>
    </source>
</reference>
<dbReference type="InterPro" id="IPR008271">
    <property type="entry name" value="Ser/Thr_kinase_AS"/>
</dbReference>
<dbReference type="GO" id="GO:0005524">
    <property type="term" value="F:ATP binding"/>
    <property type="evidence" value="ECO:0007669"/>
    <property type="project" value="UniProtKB-KW"/>
</dbReference>
<dbReference type="AlphaFoldDB" id="A0AAD6HQW6"/>
<dbReference type="GO" id="GO:0043484">
    <property type="term" value="P:regulation of RNA splicing"/>
    <property type="evidence" value="ECO:0007669"/>
    <property type="project" value="TreeGrafter"/>
</dbReference>
<dbReference type="InterPro" id="IPR000719">
    <property type="entry name" value="Prot_kinase_dom"/>
</dbReference>
<dbReference type="Pfam" id="PF00069">
    <property type="entry name" value="Pkinase"/>
    <property type="match status" value="2"/>
</dbReference>
<evidence type="ECO:0000313" key="8">
    <source>
        <dbReference type="Proteomes" id="UP001215712"/>
    </source>
</evidence>
<dbReference type="SMART" id="SM00220">
    <property type="entry name" value="S_TKc"/>
    <property type="match status" value="1"/>
</dbReference>
<keyword evidence="8" id="KW-1185">Reference proteome</keyword>
<dbReference type="InterPro" id="IPR011009">
    <property type="entry name" value="Kinase-like_dom_sf"/>
</dbReference>
<dbReference type="SUPFAM" id="SSF56112">
    <property type="entry name" value="Protein kinase-like (PK-like)"/>
    <property type="match status" value="1"/>
</dbReference>
<organism evidence="7 8">
    <name type="scientific">Penicillium malachiteum</name>
    <dbReference type="NCBI Taxonomy" id="1324776"/>
    <lineage>
        <taxon>Eukaryota</taxon>
        <taxon>Fungi</taxon>
        <taxon>Dikarya</taxon>
        <taxon>Ascomycota</taxon>
        <taxon>Pezizomycotina</taxon>
        <taxon>Eurotiomycetes</taxon>
        <taxon>Eurotiomycetidae</taxon>
        <taxon>Eurotiales</taxon>
        <taxon>Aspergillaceae</taxon>
        <taxon>Penicillium</taxon>
    </lineage>
</organism>
<evidence type="ECO:0000256" key="3">
    <source>
        <dbReference type="ARBA" id="ARBA00022741"/>
    </source>
</evidence>
<evidence type="ECO:0000259" key="6">
    <source>
        <dbReference type="PROSITE" id="PS50011"/>
    </source>
</evidence>
<keyword evidence="2" id="KW-0808">Transferase</keyword>
<dbReference type="PANTHER" id="PTHR45646:SF11">
    <property type="entry name" value="SERINE_THREONINE-PROTEIN KINASE DOA"/>
    <property type="match status" value="1"/>
</dbReference>
<gene>
    <name evidence="7" type="ORF">N7493_004079</name>
</gene>
<keyword evidence="4" id="KW-0418">Kinase</keyword>
<proteinExistence type="predicted"/>
<keyword evidence="1" id="KW-0723">Serine/threonine-protein kinase</keyword>
<keyword evidence="3" id="KW-0547">Nucleotide-binding</keyword>
<evidence type="ECO:0000256" key="4">
    <source>
        <dbReference type="ARBA" id="ARBA00022777"/>
    </source>
</evidence>
<sequence>MTLRIITLSGTRRPVSSISHNFQRLQRSFVSLPVDRAIEEETLPHYNPDQFFPVHIGNVLNDRYNVTGKLGYGAYSTSWLCQNLRTQTHVVLKVSTFLRNFPTAAHREVKVYEHLASIKSTHPCQSLVRELYVSFELQGNAGKHQCLALQPMHMTLLEVMGLNKESFDLPLIKMTLRRLLLALDFLHTEANVIHTDLKTDNLMLSIEDSTILTDFEDEEVRQPSLRRNINESHPVYQSRRFRRPLRHGLPILCDFGEARVGRVHESGPFIQPHIYRAPEVIFEMTWGSAIDIWNLGALSGIFEGSHLFGDIFDDNGNHDPFKQLALMVALIGSPSVEFIKRSEPTEQCFDNKGNWVAHGDAIVPQVSLDSLEKRLSGSEKEQFISFLKSMLRWLPEERKTAKQLLDDPWLR</sequence>
<protein>
    <recommendedName>
        <fullName evidence="6">Protein kinase domain-containing protein</fullName>
    </recommendedName>
</protein>
<dbReference type="CDD" id="cd05118">
    <property type="entry name" value="STKc_CMGC"/>
    <property type="match status" value="1"/>
</dbReference>
<evidence type="ECO:0000313" key="7">
    <source>
        <dbReference type="EMBL" id="KAJ5732598.1"/>
    </source>
</evidence>
<dbReference type="InterPro" id="IPR051175">
    <property type="entry name" value="CLK_kinases"/>
</dbReference>
<dbReference type="Proteomes" id="UP001215712">
    <property type="component" value="Unassembled WGS sequence"/>
</dbReference>
<name>A0AAD6HQW6_9EURO</name>
<dbReference type="GO" id="GO:0005634">
    <property type="term" value="C:nucleus"/>
    <property type="evidence" value="ECO:0007669"/>
    <property type="project" value="TreeGrafter"/>
</dbReference>
<accession>A0AAD6HQW6</accession>
<comment type="caution">
    <text evidence="7">The sequence shown here is derived from an EMBL/GenBank/DDBJ whole genome shotgun (WGS) entry which is preliminary data.</text>
</comment>
<dbReference type="GO" id="GO:0004674">
    <property type="term" value="F:protein serine/threonine kinase activity"/>
    <property type="evidence" value="ECO:0007669"/>
    <property type="project" value="UniProtKB-KW"/>
</dbReference>
<evidence type="ECO:0000256" key="1">
    <source>
        <dbReference type="ARBA" id="ARBA00022527"/>
    </source>
</evidence>
<evidence type="ECO:0000256" key="2">
    <source>
        <dbReference type="ARBA" id="ARBA00022679"/>
    </source>
</evidence>
<feature type="domain" description="Protein kinase" evidence="6">
    <location>
        <begin position="64"/>
        <end position="410"/>
    </location>
</feature>
<dbReference type="EMBL" id="JAQJAN010000004">
    <property type="protein sequence ID" value="KAJ5732598.1"/>
    <property type="molecule type" value="Genomic_DNA"/>
</dbReference>
<dbReference type="Gene3D" id="3.30.200.20">
    <property type="entry name" value="Phosphorylase Kinase, domain 1"/>
    <property type="match status" value="1"/>
</dbReference>